<evidence type="ECO:0000259" key="22">
    <source>
        <dbReference type="PROSITE" id="PS50089"/>
    </source>
</evidence>
<feature type="compositionally biased region" description="Basic and acidic residues" evidence="20">
    <location>
        <begin position="339"/>
        <end position="351"/>
    </location>
</feature>
<feature type="domain" description="FHA" evidence="21">
    <location>
        <begin position="45"/>
        <end position="95"/>
    </location>
</feature>
<evidence type="ECO:0000256" key="3">
    <source>
        <dbReference type="ARBA" id="ARBA00004906"/>
    </source>
</evidence>
<dbReference type="Gene3D" id="2.60.200.20">
    <property type="match status" value="1"/>
</dbReference>
<evidence type="ECO:0000256" key="11">
    <source>
        <dbReference type="ARBA" id="ARBA00022776"/>
    </source>
</evidence>
<dbReference type="SMART" id="SM00240">
    <property type="entry name" value="FHA"/>
    <property type="match status" value="1"/>
</dbReference>
<evidence type="ECO:0000259" key="21">
    <source>
        <dbReference type="PROSITE" id="PS50006"/>
    </source>
</evidence>
<dbReference type="GO" id="GO:0005634">
    <property type="term" value="C:nucleus"/>
    <property type="evidence" value="ECO:0007669"/>
    <property type="project" value="TreeGrafter"/>
</dbReference>
<evidence type="ECO:0000256" key="12">
    <source>
        <dbReference type="ARBA" id="ARBA00022786"/>
    </source>
</evidence>
<feature type="region of interest" description="Disordered" evidence="20">
    <location>
        <begin position="339"/>
        <end position="396"/>
    </location>
</feature>
<dbReference type="InterPro" id="IPR001841">
    <property type="entry name" value="Znf_RING"/>
</dbReference>
<dbReference type="Pfam" id="PF00498">
    <property type="entry name" value="FHA"/>
    <property type="match status" value="1"/>
</dbReference>
<evidence type="ECO:0000256" key="5">
    <source>
        <dbReference type="ARBA" id="ARBA00012483"/>
    </source>
</evidence>
<dbReference type="Pfam" id="PF17979">
    <property type="entry name" value="zf-CRD"/>
    <property type="match status" value="1"/>
</dbReference>
<keyword evidence="23" id="KW-0436">Ligase</keyword>
<keyword evidence="13" id="KW-0862">Zinc</keyword>
<evidence type="ECO:0000256" key="10">
    <source>
        <dbReference type="ARBA" id="ARBA00022771"/>
    </source>
</evidence>
<dbReference type="GO" id="GO:0006511">
    <property type="term" value="P:ubiquitin-dependent protein catabolic process"/>
    <property type="evidence" value="ECO:0007669"/>
    <property type="project" value="TreeGrafter"/>
</dbReference>
<comment type="caution">
    <text evidence="23">The sequence shown here is derived from an EMBL/GenBank/DDBJ whole genome shotgun (WGS) entry which is preliminary data.</text>
</comment>
<evidence type="ECO:0000256" key="20">
    <source>
        <dbReference type="SAM" id="MobiDB-lite"/>
    </source>
</evidence>
<dbReference type="PROSITE" id="PS50089">
    <property type="entry name" value="ZF_RING_2"/>
    <property type="match status" value="1"/>
</dbReference>
<reference evidence="23" key="1">
    <citation type="submission" date="2022-10" db="EMBL/GenBank/DDBJ databases">
        <title>Novel sulphate-reducing endosymbionts in the free-living metamonad Anaeramoeba.</title>
        <authorList>
            <person name="Jerlstrom-Hultqvist J."/>
            <person name="Cepicka I."/>
            <person name="Gallot-Lavallee L."/>
            <person name="Salas-Leiva D."/>
            <person name="Curtis B.A."/>
            <person name="Zahonova K."/>
            <person name="Pipaliya S."/>
            <person name="Dacks J."/>
            <person name="Roger A.J."/>
        </authorList>
    </citation>
    <scope>NUCLEOTIDE SEQUENCE</scope>
    <source>
        <strain evidence="23">BMAN</strain>
    </source>
</reference>
<dbReference type="EC" id="2.3.2.27" evidence="5"/>
<dbReference type="SUPFAM" id="SSF49879">
    <property type="entry name" value="SMAD/FHA domain"/>
    <property type="match status" value="1"/>
</dbReference>
<sequence length="598" mass="70291">MLKRTNTLEVQHKNENSEKTNSNEWGILMSLNSKYPHISLTEDVILIGRESKEKKYQINNSKISSTHCKIMNDQQGSIYIIDVSRNGVFVNKKKVPISIPARIQNGDEITFAELSSPTEENSDSITYIFRSNQNQKMNENENEKMNENENQKMNENENQKMNENQNEKMNENQNQKMNENQNSNQRVSRKTNLNTFLENQENDEFSMKRMREAKSNSQEENHLQNTNQKPQSIEKQKSIQMDEVIMENIICPICRDLIYKCVTLIPCMHNFCGACYSQWMLRSNLCPSCRVAVSEIQRNHSINSIVDDFLTKHPEKRRDAKDLKELDELNKIMDDTIKLQQQKKKDEEMKKSTQKTPSFTNSAFSRQSRPFRRRNNVFSSSSTSELSDSSDSESESSEDYDVCRECRVPRAQDGFQCDPKNPNHYVCSICYNPFPKRPDQNFSIQCENCRKYFCDGYWGCSALAGKGFLKKISDFEMKEIPQTSFNSNPHEKFLFEDYLTKNSIDFTQLYKTMLEKLDKSEYTAIEMPKFHAFRSNSLICKNCFIPFLNELLYGYRVKIDDQFPKRDNCWYGRNCRTQTHKLSHCQRYNHICEQTHRK</sequence>
<dbReference type="SUPFAM" id="SSF57850">
    <property type="entry name" value="RING/U-box"/>
    <property type="match status" value="1"/>
</dbReference>
<evidence type="ECO:0000256" key="16">
    <source>
        <dbReference type="ARBA" id="ARBA00029800"/>
    </source>
</evidence>
<dbReference type="PROSITE" id="PS50006">
    <property type="entry name" value="FHA_DOMAIN"/>
    <property type="match status" value="1"/>
</dbReference>
<dbReference type="InterPro" id="IPR052256">
    <property type="entry name" value="E3_ubiquitin-ligase_CHFR"/>
</dbReference>
<comment type="similarity">
    <text evidence="4">Belongs to the CHFR family.</text>
</comment>
<keyword evidence="15" id="KW-0131">Cell cycle</keyword>
<evidence type="ECO:0000256" key="1">
    <source>
        <dbReference type="ARBA" id="ARBA00000900"/>
    </source>
</evidence>
<dbReference type="Pfam" id="PF13923">
    <property type="entry name" value="zf-C3HC4_2"/>
    <property type="match status" value="1"/>
</dbReference>
<evidence type="ECO:0000256" key="15">
    <source>
        <dbReference type="ARBA" id="ARBA00023306"/>
    </source>
</evidence>
<evidence type="ECO:0000256" key="19">
    <source>
        <dbReference type="SAM" id="Coils"/>
    </source>
</evidence>
<dbReference type="Gene3D" id="3.30.40.140">
    <property type="match status" value="1"/>
</dbReference>
<dbReference type="InterPro" id="IPR040909">
    <property type="entry name" value="CHFR_Znf-CRD"/>
</dbReference>
<evidence type="ECO:0000256" key="9">
    <source>
        <dbReference type="ARBA" id="ARBA00022723"/>
    </source>
</evidence>
<keyword evidence="10 18" id="KW-0863">Zinc-finger</keyword>
<feature type="domain" description="RING-type" evidence="22">
    <location>
        <begin position="251"/>
        <end position="290"/>
    </location>
</feature>
<comment type="catalytic activity">
    <reaction evidence="1">
        <text>S-ubiquitinyl-[E2 ubiquitin-conjugating enzyme]-L-cysteine + [acceptor protein]-L-lysine = [E2 ubiquitin-conjugating enzyme]-L-cysteine + N(6)-ubiquitinyl-[acceptor protein]-L-lysine.</text>
        <dbReference type="EC" id="2.3.2.27"/>
    </reaction>
</comment>
<dbReference type="InterPro" id="IPR000253">
    <property type="entry name" value="FHA_dom"/>
</dbReference>
<evidence type="ECO:0000256" key="2">
    <source>
        <dbReference type="ARBA" id="ARBA00004322"/>
    </source>
</evidence>
<keyword evidence="14" id="KW-0539">Nucleus</keyword>
<evidence type="ECO:0000256" key="13">
    <source>
        <dbReference type="ARBA" id="ARBA00022833"/>
    </source>
</evidence>
<dbReference type="GO" id="GO:0061630">
    <property type="term" value="F:ubiquitin protein ligase activity"/>
    <property type="evidence" value="ECO:0007669"/>
    <property type="project" value="UniProtKB-EC"/>
</dbReference>
<dbReference type="InterPro" id="IPR013083">
    <property type="entry name" value="Znf_RING/FYVE/PHD"/>
</dbReference>
<keyword evidence="9" id="KW-0479">Metal-binding</keyword>
<keyword evidence="19" id="KW-0175">Coiled coil</keyword>
<evidence type="ECO:0000313" key="24">
    <source>
        <dbReference type="Proteomes" id="UP001149090"/>
    </source>
</evidence>
<comment type="pathway">
    <text evidence="3">Protein modification; protein ubiquitination.</text>
</comment>
<dbReference type="GO" id="GO:0008270">
    <property type="term" value="F:zinc ion binding"/>
    <property type="evidence" value="ECO:0007669"/>
    <property type="project" value="UniProtKB-KW"/>
</dbReference>
<gene>
    <name evidence="23" type="ORF">M0811_11846</name>
</gene>
<comment type="subcellular location">
    <subcellularLocation>
        <location evidence="2">Nucleus</location>
        <location evidence="2">PML body</location>
    </subcellularLocation>
</comment>
<dbReference type="SMART" id="SM00184">
    <property type="entry name" value="RING"/>
    <property type="match status" value="1"/>
</dbReference>
<evidence type="ECO:0000256" key="18">
    <source>
        <dbReference type="PROSITE-ProRule" id="PRU00175"/>
    </source>
</evidence>
<dbReference type="Proteomes" id="UP001149090">
    <property type="component" value="Unassembled WGS sequence"/>
</dbReference>
<dbReference type="InterPro" id="IPR008984">
    <property type="entry name" value="SMAD_FHA_dom_sf"/>
</dbReference>
<dbReference type="GO" id="GO:0016567">
    <property type="term" value="P:protein ubiquitination"/>
    <property type="evidence" value="ECO:0007669"/>
    <property type="project" value="TreeGrafter"/>
</dbReference>
<evidence type="ECO:0000256" key="17">
    <source>
        <dbReference type="ARBA" id="ARBA00031332"/>
    </source>
</evidence>
<proteinExistence type="inferred from homology"/>
<keyword evidence="7" id="KW-0132">Cell division</keyword>
<protein>
    <recommendedName>
        <fullName evidence="6">E3 ubiquitin-protein ligase CHFR</fullName>
        <ecNumber evidence="5">2.3.2.27</ecNumber>
    </recommendedName>
    <alternativeName>
        <fullName evidence="17">Checkpoint with forkhead and RING finger domains protein</fullName>
    </alternativeName>
    <alternativeName>
        <fullName evidence="16">RING-type E3 ubiquitin transferase CHFR</fullName>
    </alternativeName>
</protein>
<dbReference type="EMBL" id="JAPDFW010000107">
    <property type="protein sequence ID" value="KAJ5069228.1"/>
    <property type="molecule type" value="Genomic_DNA"/>
</dbReference>
<dbReference type="AlphaFoldDB" id="A0A9Q0LAN5"/>
<dbReference type="GO" id="GO:0016874">
    <property type="term" value="F:ligase activity"/>
    <property type="evidence" value="ECO:0007669"/>
    <property type="project" value="UniProtKB-KW"/>
</dbReference>
<feature type="coiled-coil region" evidence="19">
    <location>
        <begin position="130"/>
        <end position="190"/>
    </location>
</feature>
<evidence type="ECO:0000256" key="6">
    <source>
        <dbReference type="ARBA" id="ARBA00017908"/>
    </source>
</evidence>
<evidence type="ECO:0000256" key="4">
    <source>
        <dbReference type="ARBA" id="ARBA00005797"/>
    </source>
</evidence>
<evidence type="ECO:0000256" key="14">
    <source>
        <dbReference type="ARBA" id="ARBA00023242"/>
    </source>
</evidence>
<dbReference type="Gene3D" id="3.30.40.10">
    <property type="entry name" value="Zinc/RING finger domain, C3HC4 (zinc finger)"/>
    <property type="match status" value="1"/>
</dbReference>
<feature type="compositionally biased region" description="Basic and acidic residues" evidence="20">
    <location>
        <begin position="210"/>
        <end position="222"/>
    </location>
</feature>
<evidence type="ECO:0000313" key="23">
    <source>
        <dbReference type="EMBL" id="KAJ5069228.1"/>
    </source>
</evidence>
<dbReference type="PANTHER" id="PTHR16079">
    <property type="entry name" value="UBIQUITIN LIGASE PROTEIN CHFR"/>
    <property type="match status" value="1"/>
</dbReference>
<keyword evidence="8" id="KW-0808">Transferase</keyword>
<feature type="compositionally biased region" description="Polar residues" evidence="20">
    <location>
        <begin position="356"/>
        <end position="368"/>
    </location>
</feature>
<name>A0A9Q0LAN5_ANAIG</name>
<keyword evidence="12" id="KW-0833">Ubl conjugation pathway</keyword>
<dbReference type="GO" id="GO:0051301">
    <property type="term" value="P:cell division"/>
    <property type="evidence" value="ECO:0007669"/>
    <property type="project" value="UniProtKB-KW"/>
</dbReference>
<keyword evidence="11" id="KW-0498">Mitosis</keyword>
<dbReference type="CDD" id="cd16503">
    <property type="entry name" value="RING-HC_CHFR"/>
    <property type="match status" value="1"/>
</dbReference>
<evidence type="ECO:0000256" key="8">
    <source>
        <dbReference type="ARBA" id="ARBA00022679"/>
    </source>
</evidence>
<evidence type="ECO:0000256" key="7">
    <source>
        <dbReference type="ARBA" id="ARBA00022618"/>
    </source>
</evidence>
<dbReference type="PANTHER" id="PTHR16079:SF4">
    <property type="entry name" value="E3 UBIQUITIN-PROTEIN LIGASE CHFR"/>
    <property type="match status" value="1"/>
</dbReference>
<dbReference type="PROSITE" id="PS00518">
    <property type="entry name" value="ZF_RING_1"/>
    <property type="match status" value="1"/>
</dbReference>
<dbReference type="InterPro" id="IPR017907">
    <property type="entry name" value="Znf_RING_CS"/>
</dbReference>
<dbReference type="OMA" id="SNYWFPG"/>
<accession>A0A9Q0LAN5</accession>
<keyword evidence="24" id="KW-1185">Reference proteome</keyword>
<organism evidence="23 24">
    <name type="scientific">Anaeramoeba ignava</name>
    <name type="common">Anaerobic marine amoeba</name>
    <dbReference type="NCBI Taxonomy" id="1746090"/>
    <lineage>
        <taxon>Eukaryota</taxon>
        <taxon>Metamonada</taxon>
        <taxon>Anaeramoebidae</taxon>
        <taxon>Anaeramoeba</taxon>
    </lineage>
</organism>
<dbReference type="OrthoDB" id="1305878at2759"/>
<dbReference type="FunFam" id="3.30.40.10:FF:000203">
    <property type="entry name" value="E3 ubiquitin-protein ligase CHFR isoform X1"/>
    <property type="match status" value="1"/>
</dbReference>
<feature type="region of interest" description="Disordered" evidence="20">
    <location>
        <begin position="210"/>
        <end position="235"/>
    </location>
</feature>